<name>A0A0G1BZX7_9BACT</name>
<evidence type="ECO:0000313" key="1">
    <source>
        <dbReference type="EMBL" id="KKS78754.1"/>
    </source>
</evidence>
<dbReference type="InterPro" id="IPR014825">
    <property type="entry name" value="DNA_alkylation"/>
</dbReference>
<dbReference type="Proteomes" id="UP000034213">
    <property type="component" value="Unassembled WGS sequence"/>
</dbReference>
<evidence type="ECO:0000313" key="2">
    <source>
        <dbReference type="Proteomes" id="UP000034213"/>
    </source>
</evidence>
<gene>
    <name evidence="1" type="ORF">UV54_C0052G0009</name>
</gene>
<sequence length="163" mass="19441">MADFSTLIIKQIKQELIKNIDPVYRDGERRFFKEKIKNFGVRLPRRRKITAKFWPEVKKLPKKELFALTELMFCSGYNELATIASSWLNKIKFTPDDFKIFSRWVNKYFDNWAKIDDFCTHILGRLINQYPQLLPQLFLWSRKAMAGCSRKLPNTTKKKCLIL</sequence>
<dbReference type="AlphaFoldDB" id="A0A0G1BZX7"/>
<dbReference type="EMBL" id="LCEW01000052">
    <property type="protein sequence ID" value="KKS78754.1"/>
    <property type="molecule type" value="Genomic_DNA"/>
</dbReference>
<dbReference type="SUPFAM" id="SSF48371">
    <property type="entry name" value="ARM repeat"/>
    <property type="match status" value="1"/>
</dbReference>
<comment type="caution">
    <text evidence="1">The sequence shown here is derived from an EMBL/GenBank/DDBJ whole genome shotgun (WGS) entry which is preliminary data.</text>
</comment>
<organism evidence="1 2">
    <name type="scientific">Candidatus Beckwithbacteria bacterium GW2011_GWA2_43_10</name>
    <dbReference type="NCBI Taxonomy" id="1618369"/>
    <lineage>
        <taxon>Bacteria</taxon>
        <taxon>Candidatus Beckwithiibacteriota</taxon>
    </lineage>
</organism>
<dbReference type="PANTHER" id="PTHR34070">
    <property type="entry name" value="ARMADILLO-TYPE FOLD"/>
    <property type="match status" value="1"/>
</dbReference>
<reference evidence="1 2" key="1">
    <citation type="journal article" date="2015" name="Nature">
        <title>rRNA introns, odd ribosomes, and small enigmatic genomes across a large radiation of phyla.</title>
        <authorList>
            <person name="Brown C.T."/>
            <person name="Hug L.A."/>
            <person name="Thomas B.C."/>
            <person name="Sharon I."/>
            <person name="Castelle C.J."/>
            <person name="Singh A."/>
            <person name="Wilkins M.J."/>
            <person name="Williams K.H."/>
            <person name="Banfield J.F."/>
        </authorList>
    </citation>
    <scope>NUCLEOTIDE SEQUENCE [LARGE SCALE GENOMIC DNA]</scope>
</reference>
<dbReference type="Pfam" id="PF08713">
    <property type="entry name" value="DNA_alkylation"/>
    <property type="match status" value="1"/>
</dbReference>
<dbReference type="Gene3D" id="1.25.10.90">
    <property type="match status" value="1"/>
</dbReference>
<evidence type="ECO:0008006" key="3">
    <source>
        <dbReference type="Google" id="ProtNLM"/>
    </source>
</evidence>
<accession>A0A0G1BZX7</accession>
<proteinExistence type="predicted"/>
<dbReference type="InterPro" id="IPR016024">
    <property type="entry name" value="ARM-type_fold"/>
</dbReference>
<dbReference type="PANTHER" id="PTHR34070:SF1">
    <property type="entry name" value="DNA ALKYLATION REPAIR PROTEIN"/>
    <property type="match status" value="1"/>
</dbReference>
<protein>
    <recommendedName>
        <fullName evidence="3">DNA alkylation repair enzyme</fullName>
    </recommendedName>
</protein>